<dbReference type="Gene3D" id="2.60.40.10">
    <property type="entry name" value="Immunoglobulins"/>
    <property type="match status" value="1"/>
</dbReference>
<gene>
    <name evidence="2" type="ORF">MNBD_PLANCTO02-1209</name>
</gene>
<dbReference type="Gene3D" id="3.40.50.1820">
    <property type="entry name" value="alpha/beta hydrolase"/>
    <property type="match status" value="1"/>
</dbReference>
<evidence type="ECO:0000256" key="1">
    <source>
        <dbReference type="SAM" id="MobiDB-lite"/>
    </source>
</evidence>
<protein>
    <submittedName>
        <fullName evidence="2">Uncharacterized protein</fullName>
    </submittedName>
</protein>
<name>A0A3B1DTU5_9ZZZZ</name>
<dbReference type="SUPFAM" id="SSF53474">
    <property type="entry name" value="alpha/beta-Hydrolases"/>
    <property type="match status" value="1"/>
</dbReference>
<reference evidence="2" key="1">
    <citation type="submission" date="2018-06" db="EMBL/GenBank/DDBJ databases">
        <authorList>
            <person name="Zhirakovskaya E."/>
        </authorList>
    </citation>
    <scope>NUCLEOTIDE SEQUENCE</scope>
</reference>
<dbReference type="InterPro" id="IPR029058">
    <property type="entry name" value="AB_hydrolase_fold"/>
</dbReference>
<dbReference type="EMBL" id="UOGL01000221">
    <property type="protein sequence ID" value="VAX38550.1"/>
    <property type="molecule type" value="Genomic_DNA"/>
</dbReference>
<proteinExistence type="predicted"/>
<sequence length="473" mass="53141">MKTKPFYSAHSITSKFIRRCCITFASFILLICCSSLFASDDSDGLKQNSGLLYNVTVTPRKQDANGKARYRLWIPEGVKTVRAIIVRQHGCGKGARKFGLNHANDLQWQALARKWDCALLGSQLWAPKEVCSTWYIPQDGSERAFLTAIKQLAKTSQHAELQDVPWAIWGHSGGAVWTMNMVYRHPEKIIAAFPRSGGLIPASGKFPRSQPPQPDSNPAAYRVPVMFCYGEKENQPGKRFYGAVTSTHSVFDPARKKKALWSVAEHPGVSHDNGNSRLLAIRFFDAMLAKRLPSSSQKEKSSLQSLDFNKGWLGDSKTKKIYPVAKFQGDQSGLSWLPNKTTALAWQELVTKGTLSDSTPPAAPRKVTQTKQSHGIKLHWQAEADIESGIHEFRIYRNKKLIGTVKGHEHRRWNPQSHFHSWNYSDQPIFDKLPLPVMQYIDTSKEQSMKAKYSVTTVNQAGLESKKKEAVSK</sequence>
<accession>A0A3B1DTU5</accession>
<evidence type="ECO:0000313" key="2">
    <source>
        <dbReference type="EMBL" id="VAX38550.1"/>
    </source>
</evidence>
<feature type="region of interest" description="Disordered" evidence="1">
    <location>
        <begin position="355"/>
        <end position="374"/>
    </location>
</feature>
<organism evidence="2">
    <name type="scientific">hydrothermal vent metagenome</name>
    <dbReference type="NCBI Taxonomy" id="652676"/>
    <lineage>
        <taxon>unclassified sequences</taxon>
        <taxon>metagenomes</taxon>
        <taxon>ecological metagenomes</taxon>
    </lineage>
</organism>
<dbReference type="AlphaFoldDB" id="A0A3B1DTU5"/>
<dbReference type="InterPro" id="IPR013783">
    <property type="entry name" value="Ig-like_fold"/>
</dbReference>